<proteinExistence type="predicted"/>
<evidence type="ECO:0000313" key="1">
    <source>
        <dbReference type="EMBL" id="SHN27065.1"/>
    </source>
</evidence>
<protein>
    <submittedName>
        <fullName evidence="1">Uncharacterized protein</fullName>
    </submittedName>
</protein>
<dbReference type="Proteomes" id="UP000183983">
    <property type="component" value="Unassembled WGS sequence"/>
</dbReference>
<sequence length="242" mass="27322">MKRFKFVFDVKSTSGLQMLALVEELLNKFSSPAVFFLHGVKVDIKTLEKKILKKKSWPSGLMSGGFELRFGLLPALDYCFLVLEESEGHSNIKLEEEIGPILSVEGFIQAWVSDVEYDFWQNATDPLEYECVGRPLSGLPMKSNGLPPPLDQMEIDTSRNPGRNVLRQGYIEAIGSTMWLGKLFWERTGVDGFASISLLESQGFKVYECDKFFKVVASDKVFSDGSTLEKQRALRRILFGLN</sequence>
<name>A0A1M7Q8S8_9PSED</name>
<evidence type="ECO:0000313" key="2">
    <source>
        <dbReference type="Proteomes" id="UP000183983"/>
    </source>
</evidence>
<accession>A0A1M7Q8S8</accession>
<dbReference type="AlphaFoldDB" id="A0A1M7Q8S8"/>
<dbReference type="EMBL" id="FRDA01000020">
    <property type="protein sequence ID" value="SHN27065.1"/>
    <property type="molecule type" value="Genomic_DNA"/>
</dbReference>
<dbReference type="OrthoDB" id="8401696at2"/>
<reference evidence="1 2" key="1">
    <citation type="submission" date="2016-11" db="EMBL/GenBank/DDBJ databases">
        <authorList>
            <person name="Jaros S."/>
            <person name="Januszkiewicz K."/>
            <person name="Wedrychowicz H."/>
        </authorList>
    </citation>
    <scope>NUCLEOTIDE SEQUENCE [LARGE SCALE GENOMIC DNA]</scope>
    <source>
        <strain evidence="1 2">LMG 26898</strain>
    </source>
</reference>
<organism evidence="1 2">
    <name type="scientific">Pseudomonas asturiensis</name>
    <dbReference type="NCBI Taxonomy" id="1190415"/>
    <lineage>
        <taxon>Bacteria</taxon>
        <taxon>Pseudomonadati</taxon>
        <taxon>Pseudomonadota</taxon>
        <taxon>Gammaproteobacteria</taxon>
        <taxon>Pseudomonadales</taxon>
        <taxon>Pseudomonadaceae</taxon>
        <taxon>Pseudomonas</taxon>
    </lineage>
</organism>
<gene>
    <name evidence="1" type="ORF">SAMN05216593_12065</name>
</gene>